<feature type="compositionally biased region" description="Basic and acidic residues" evidence="1">
    <location>
        <begin position="394"/>
        <end position="403"/>
    </location>
</feature>
<evidence type="ECO:0000256" key="1">
    <source>
        <dbReference type="SAM" id="MobiDB-lite"/>
    </source>
</evidence>
<feature type="compositionally biased region" description="Gly residues" evidence="1">
    <location>
        <begin position="295"/>
        <end position="344"/>
    </location>
</feature>
<feature type="compositionally biased region" description="Low complexity" evidence="1">
    <location>
        <begin position="252"/>
        <end position="265"/>
    </location>
</feature>
<evidence type="ECO:0000313" key="4">
    <source>
        <dbReference type="Proteomes" id="UP001501470"/>
    </source>
</evidence>
<dbReference type="Pfam" id="PF20530">
    <property type="entry name" value="DUF6745"/>
    <property type="match status" value="1"/>
</dbReference>
<feature type="domain" description="DUF6745" evidence="2">
    <location>
        <begin position="413"/>
        <end position="594"/>
    </location>
</feature>
<comment type="caution">
    <text evidence="3">The sequence shown here is derived from an EMBL/GenBank/DDBJ whole genome shotgun (WGS) entry which is preliminary data.</text>
</comment>
<evidence type="ECO:0000259" key="2">
    <source>
        <dbReference type="Pfam" id="PF20530"/>
    </source>
</evidence>
<feature type="compositionally biased region" description="Low complexity" evidence="1">
    <location>
        <begin position="272"/>
        <end position="294"/>
    </location>
</feature>
<name>A0ABN2AIR4_9ACTN</name>
<dbReference type="Proteomes" id="UP001501470">
    <property type="component" value="Unassembled WGS sequence"/>
</dbReference>
<feature type="region of interest" description="Disordered" evidence="1">
    <location>
        <begin position="233"/>
        <end position="403"/>
    </location>
</feature>
<sequence length="594" mass="60575">MTTTPLTSETSAAALGANAAKWLAAGLSTAPADREAAAEAVRLAYRSAGLPEPAHIVWFASPAAGARAAALLTGRRDLPGPAAAPRPMTTAARRAARAGLALPTTRLGVGTAAAFSDDDVLVAEELRAQGCPPVPGTAGVSVRAAVRTTPWAAARAEVHESLGPDGWARLWAACGADVWRMVNDRVAAPLRTHLRNELPAHARTVLLDAVSGQHDAGWLAAFDAAASRADTPGALSLPLPRDGGSGSGGSVHAGSDGRDAASAASPGGGAQGLAPGASSGDSAQGLASGASLGDGSRGGGWGGSSRGGGSRPGGSVRGGAPGGWAGSSRGGGLRADSPRGGGWSGEVQGDGWAEDAQGDGLRGGEWAGGAQADGHPAGGAGVAHSSGGLGVDAQRGDGARADGGRADTAVLRAAQRLAGLAGVARSAGWWWPYANVAILTDRPVELHRDNVGRLHAADTPALRYGDGFALHAWRGMPIPSELVHRLARLTHAEIAAERNAELRRVMLEHFGYERYLREAGARRLGSDACGVLWQLRFADDEPLTMVEVINSTPEPDGTSRIYWLRVPPTTRTPREGVAWTFGLTEQEYQPLVET</sequence>
<keyword evidence="4" id="KW-1185">Reference proteome</keyword>
<protein>
    <recommendedName>
        <fullName evidence="2">DUF6745 domain-containing protein</fullName>
    </recommendedName>
</protein>
<dbReference type="EMBL" id="BAAAQD010000007">
    <property type="protein sequence ID" value="GAA1520372.1"/>
    <property type="molecule type" value="Genomic_DNA"/>
</dbReference>
<proteinExistence type="predicted"/>
<dbReference type="InterPro" id="IPR046633">
    <property type="entry name" value="DUF6745"/>
</dbReference>
<evidence type="ECO:0000313" key="3">
    <source>
        <dbReference type="EMBL" id="GAA1520372.1"/>
    </source>
</evidence>
<accession>A0ABN2AIR4</accession>
<organism evidence="3 4">
    <name type="scientific">Dactylosporangium maewongense</name>
    <dbReference type="NCBI Taxonomy" id="634393"/>
    <lineage>
        <taxon>Bacteria</taxon>
        <taxon>Bacillati</taxon>
        <taxon>Actinomycetota</taxon>
        <taxon>Actinomycetes</taxon>
        <taxon>Micromonosporales</taxon>
        <taxon>Micromonosporaceae</taxon>
        <taxon>Dactylosporangium</taxon>
    </lineage>
</organism>
<gene>
    <name evidence="3" type="ORF">GCM10009827_039970</name>
</gene>
<dbReference type="RefSeq" id="WP_344503489.1">
    <property type="nucleotide sequence ID" value="NZ_BAAAQD010000007.1"/>
</dbReference>
<reference evidence="3 4" key="1">
    <citation type="journal article" date="2019" name="Int. J. Syst. Evol. Microbiol.">
        <title>The Global Catalogue of Microorganisms (GCM) 10K type strain sequencing project: providing services to taxonomists for standard genome sequencing and annotation.</title>
        <authorList>
            <consortium name="The Broad Institute Genomics Platform"/>
            <consortium name="The Broad Institute Genome Sequencing Center for Infectious Disease"/>
            <person name="Wu L."/>
            <person name="Ma J."/>
        </authorList>
    </citation>
    <scope>NUCLEOTIDE SEQUENCE [LARGE SCALE GENOMIC DNA]</scope>
    <source>
        <strain evidence="3 4">JCM 15933</strain>
    </source>
</reference>